<evidence type="ECO:0000313" key="2">
    <source>
        <dbReference type="Proteomes" id="UP000516046"/>
    </source>
</evidence>
<dbReference type="InterPro" id="IPR000801">
    <property type="entry name" value="Esterase-like"/>
</dbReference>
<dbReference type="Pfam" id="PF00756">
    <property type="entry name" value="Esterase"/>
    <property type="match status" value="1"/>
</dbReference>
<dbReference type="InterPro" id="IPR050583">
    <property type="entry name" value="Mycobacterial_A85_antigen"/>
</dbReference>
<evidence type="ECO:0000313" key="1">
    <source>
        <dbReference type="EMBL" id="QNO19307.1"/>
    </source>
</evidence>
<reference evidence="1 2" key="1">
    <citation type="submission" date="2020-08" db="EMBL/GenBank/DDBJ databases">
        <authorList>
            <person name="Ren C."/>
            <person name="Gu Y."/>
            <person name="Xu Y."/>
        </authorList>
    </citation>
    <scope>NUCLEOTIDE SEQUENCE [LARGE SCALE GENOMIC DNA]</scope>
    <source>
        <strain evidence="1 2">LBM18003</strain>
    </source>
</reference>
<dbReference type="Proteomes" id="UP000516046">
    <property type="component" value="Chromosome"/>
</dbReference>
<dbReference type="KEGG" id="caml:H6X83_06835"/>
<sequence length="269" mass="31233">MAVFQGTFHSNALSKRTNVDVIIPSDVDSWLKDGNVHYSRLTKTLYLLHGYSDCSKDWLFKTDILQLAEKYNLAVVLPNGGNNFYLDRQGTGFAYCRFIGEELPDFIENTFHLSRKKEDVFIGGASMGGFGAEHTALTYPEKYSKALLFSPAVIINSLAQFQQEDETRIANYEYYQTVFGDLKKLKNSVSDPEYLIMQLKAAQKALVPFYLTVGKSDFLIEKIHELRDFLNKENYPFLYQEEEGSHDWYYWNRHLEEAIRWMLDCTEKE</sequence>
<dbReference type="GO" id="GO:0016747">
    <property type="term" value="F:acyltransferase activity, transferring groups other than amino-acyl groups"/>
    <property type="evidence" value="ECO:0007669"/>
    <property type="project" value="TreeGrafter"/>
</dbReference>
<dbReference type="PANTHER" id="PTHR48098:SF1">
    <property type="entry name" value="DIACYLGLYCEROL ACYLTRANSFERASE_MYCOLYLTRANSFERASE AG85A"/>
    <property type="match status" value="1"/>
</dbReference>
<dbReference type="InterPro" id="IPR029058">
    <property type="entry name" value="AB_hydrolase_fold"/>
</dbReference>
<dbReference type="RefSeq" id="WP_212508373.1">
    <property type="nucleotide sequence ID" value="NZ_CP060696.1"/>
</dbReference>
<gene>
    <name evidence="1" type="ORF">H6X83_06835</name>
</gene>
<keyword evidence="2" id="KW-1185">Reference proteome</keyword>
<organism evidence="1 2">
    <name type="scientific">Caproicibacterium amylolyticum</name>
    <dbReference type="NCBI Taxonomy" id="2766537"/>
    <lineage>
        <taxon>Bacteria</taxon>
        <taxon>Bacillati</taxon>
        <taxon>Bacillota</taxon>
        <taxon>Clostridia</taxon>
        <taxon>Eubacteriales</taxon>
        <taxon>Oscillospiraceae</taxon>
        <taxon>Caproicibacterium</taxon>
    </lineage>
</organism>
<dbReference type="Gene3D" id="3.40.50.1820">
    <property type="entry name" value="alpha/beta hydrolase"/>
    <property type="match status" value="1"/>
</dbReference>
<dbReference type="SUPFAM" id="SSF53474">
    <property type="entry name" value="alpha/beta-Hydrolases"/>
    <property type="match status" value="1"/>
</dbReference>
<accession>A0A7G9WKU5</accession>
<name>A0A7G9WKU5_9FIRM</name>
<proteinExistence type="predicted"/>
<dbReference type="EMBL" id="CP060696">
    <property type="protein sequence ID" value="QNO19307.1"/>
    <property type="molecule type" value="Genomic_DNA"/>
</dbReference>
<dbReference type="AlphaFoldDB" id="A0A7G9WKU5"/>
<protein>
    <submittedName>
        <fullName evidence="1">Acetylesterase</fullName>
    </submittedName>
</protein>
<dbReference type="PANTHER" id="PTHR48098">
    <property type="entry name" value="ENTEROCHELIN ESTERASE-RELATED"/>
    <property type="match status" value="1"/>
</dbReference>